<evidence type="ECO:0000256" key="5">
    <source>
        <dbReference type="ARBA" id="ARBA00022723"/>
    </source>
</evidence>
<dbReference type="PROSITE" id="PS00078">
    <property type="entry name" value="COX2"/>
    <property type="match status" value="1"/>
</dbReference>
<dbReference type="PROSITE" id="PS51007">
    <property type="entry name" value="CYTC"/>
    <property type="match status" value="1"/>
</dbReference>
<dbReference type="InterPro" id="IPR036909">
    <property type="entry name" value="Cyt_c-like_dom_sf"/>
</dbReference>
<accession>A0A2W7QAM3</accession>
<dbReference type="Proteomes" id="UP000248916">
    <property type="component" value="Unassembled WGS sequence"/>
</dbReference>
<dbReference type="CDD" id="cd04213">
    <property type="entry name" value="CuRO_CcO_Caa3_II"/>
    <property type="match status" value="1"/>
</dbReference>
<dbReference type="GO" id="GO:0042773">
    <property type="term" value="P:ATP synthesis coupled electron transport"/>
    <property type="evidence" value="ECO:0007669"/>
    <property type="project" value="TreeGrafter"/>
</dbReference>
<keyword evidence="12" id="KW-0812">Transmembrane</keyword>
<dbReference type="InterPro" id="IPR008972">
    <property type="entry name" value="Cupredoxin"/>
</dbReference>
<keyword evidence="16" id="KW-1185">Reference proteome</keyword>
<keyword evidence="6" id="KW-0249">Electron transport</keyword>
<evidence type="ECO:0000256" key="1">
    <source>
        <dbReference type="ARBA" id="ARBA00004370"/>
    </source>
</evidence>
<dbReference type="InterPro" id="IPR045187">
    <property type="entry name" value="CcO_II"/>
</dbReference>
<evidence type="ECO:0000256" key="7">
    <source>
        <dbReference type="ARBA" id="ARBA00023004"/>
    </source>
</evidence>
<keyword evidence="9 12" id="KW-0472">Membrane</keyword>
<keyword evidence="3" id="KW-0813">Transport</keyword>
<evidence type="ECO:0000313" key="16">
    <source>
        <dbReference type="Proteomes" id="UP000248916"/>
    </source>
</evidence>
<evidence type="ECO:0000256" key="9">
    <source>
        <dbReference type="ARBA" id="ARBA00023136"/>
    </source>
</evidence>
<dbReference type="InterPro" id="IPR002429">
    <property type="entry name" value="CcO_II-like_C"/>
</dbReference>
<name>A0A2W7QAM3_9RHOB</name>
<feature type="domain" description="Cytochrome oxidase subunit II copper A binding" evidence="13">
    <location>
        <begin position="108"/>
        <end position="224"/>
    </location>
</feature>
<keyword evidence="5 11" id="KW-0479">Metal-binding</keyword>
<dbReference type="AlphaFoldDB" id="A0A2W7QAM3"/>
<comment type="similarity">
    <text evidence="2">Belongs to the cytochrome c oxidase subunit 2 family.</text>
</comment>
<keyword evidence="4 11" id="KW-0349">Heme</keyword>
<dbReference type="InterPro" id="IPR001505">
    <property type="entry name" value="Copper_CuA"/>
</dbReference>
<gene>
    <name evidence="15" type="ORF">LX81_00502</name>
</gene>
<protein>
    <submittedName>
        <fullName evidence="15">Cytochrome c oxidase subunit 2</fullName>
    </submittedName>
</protein>
<dbReference type="Pfam" id="PF00116">
    <property type="entry name" value="COX2"/>
    <property type="match status" value="1"/>
</dbReference>
<comment type="catalytic activity">
    <reaction evidence="10">
        <text>4 Fe(II)-[cytochrome c] + O2 + 8 H(+)(in) = 4 Fe(III)-[cytochrome c] + 2 H2O + 4 H(+)(out)</text>
        <dbReference type="Rhea" id="RHEA:11436"/>
        <dbReference type="Rhea" id="RHEA-COMP:10350"/>
        <dbReference type="Rhea" id="RHEA-COMP:14399"/>
        <dbReference type="ChEBI" id="CHEBI:15377"/>
        <dbReference type="ChEBI" id="CHEBI:15378"/>
        <dbReference type="ChEBI" id="CHEBI:15379"/>
        <dbReference type="ChEBI" id="CHEBI:29033"/>
        <dbReference type="ChEBI" id="CHEBI:29034"/>
        <dbReference type="EC" id="7.1.1.9"/>
    </reaction>
</comment>
<evidence type="ECO:0000256" key="11">
    <source>
        <dbReference type="PROSITE-ProRule" id="PRU00433"/>
    </source>
</evidence>
<evidence type="ECO:0000256" key="2">
    <source>
        <dbReference type="ARBA" id="ARBA00007866"/>
    </source>
</evidence>
<dbReference type="GO" id="GO:0004129">
    <property type="term" value="F:cytochrome-c oxidase activity"/>
    <property type="evidence" value="ECO:0007669"/>
    <property type="project" value="UniProtKB-EC"/>
</dbReference>
<evidence type="ECO:0000256" key="10">
    <source>
        <dbReference type="ARBA" id="ARBA00047816"/>
    </source>
</evidence>
<dbReference type="GO" id="GO:0016020">
    <property type="term" value="C:membrane"/>
    <property type="evidence" value="ECO:0007669"/>
    <property type="project" value="UniProtKB-SubCell"/>
</dbReference>
<evidence type="ECO:0000256" key="12">
    <source>
        <dbReference type="SAM" id="Phobius"/>
    </source>
</evidence>
<feature type="transmembrane region" description="Helical" evidence="12">
    <location>
        <begin position="38"/>
        <end position="61"/>
    </location>
</feature>
<evidence type="ECO:0000256" key="4">
    <source>
        <dbReference type="ARBA" id="ARBA00022617"/>
    </source>
</evidence>
<dbReference type="EMBL" id="QKZL01000002">
    <property type="protein sequence ID" value="PZX18809.1"/>
    <property type="molecule type" value="Genomic_DNA"/>
</dbReference>
<dbReference type="SUPFAM" id="SSF46626">
    <property type="entry name" value="Cytochrome c"/>
    <property type="match status" value="1"/>
</dbReference>
<evidence type="ECO:0000256" key="8">
    <source>
        <dbReference type="ARBA" id="ARBA00023008"/>
    </source>
</evidence>
<dbReference type="GO" id="GO:0020037">
    <property type="term" value="F:heme binding"/>
    <property type="evidence" value="ECO:0007669"/>
    <property type="project" value="InterPro"/>
</dbReference>
<dbReference type="Gene3D" id="2.60.40.420">
    <property type="entry name" value="Cupredoxins - blue copper proteins"/>
    <property type="match status" value="1"/>
</dbReference>
<keyword evidence="12" id="KW-1133">Transmembrane helix</keyword>
<feature type="domain" description="Cytochrome c" evidence="14">
    <location>
        <begin position="235"/>
        <end position="327"/>
    </location>
</feature>
<dbReference type="PANTHER" id="PTHR22888">
    <property type="entry name" value="CYTOCHROME C OXIDASE, SUBUNIT II"/>
    <property type="match status" value="1"/>
</dbReference>
<organism evidence="15 16">
    <name type="scientific">Palleronia aestuarii</name>
    <dbReference type="NCBI Taxonomy" id="568105"/>
    <lineage>
        <taxon>Bacteria</taxon>
        <taxon>Pseudomonadati</taxon>
        <taxon>Pseudomonadota</taxon>
        <taxon>Alphaproteobacteria</taxon>
        <taxon>Rhodobacterales</taxon>
        <taxon>Roseobacteraceae</taxon>
        <taxon>Palleronia</taxon>
    </lineage>
</organism>
<reference evidence="15 16" key="1">
    <citation type="submission" date="2018-06" db="EMBL/GenBank/DDBJ databases">
        <title>Genomic Encyclopedia of Archaeal and Bacterial Type Strains, Phase II (KMG-II): from individual species to whole genera.</title>
        <authorList>
            <person name="Goeker M."/>
        </authorList>
    </citation>
    <scope>NUCLEOTIDE SEQUENCE [LARGE SCALE GENOMIC DNA]</scope>
    <source>
        <strain evidence="15 16">DSM 22009</strain>
    </source>
</reference>
<evidence type="ECO:0000259" key="13">
    <source>
        <dbReference type="PROSITE" id="PS50857"/>
    </source>
</evidence>
<feature type="transmembrane region" description="Helical" evidence="12">
    <location>
        <begin position="73"/>
        <end position="97"/>
    </location>
</feature>
<dbReference type="PROSITE" id="PS50857">
    <property type="entry name" value="COX2_CUA"/>
    <property type="match status" value="1"/>
</dbReference>
<dbReference type="PANTHER" id="PTHR22888:SF9">
    <property type="entry name" value="CYTOCHROME C OXIDASE SUBUNIT 2"/>
    <property type="match status" value="1"/>
</dbReference>
<proteinExistence type="inferred from homology"/>
<evidence type="ECO:0000256" key="3">
    <source>
        <dbReference type="ARBA" id="ARBA00022448"/>
    </source>
</evidence>
<evidence type="ECO:0000313" key="15">
    <source>
        <dbReference type="EMBL" id="PZX18809.1"/>
    </source>
</evidence>
<dbReference type="GO" id="GO:0005507">
    <property type="term" value="F:copper ion binding"/>
    <property type="evidence" value="ECO:0007669"/>
    <property type="project" value="InterPro"/>
</dbReference>
<dbReference type="InterPro" id="IPR009056">
    <property type="entry name" value="Cyt_c-like_dom"/>
</dbReference>
<dbReference type="SUPFAM" id="SSF49503">
    <property type="entry name" value="Cupredoxins"/>
    <property type="match status" value="1"/>
</dbReference>
<comment type="caution">
    <text evidence="15">The sequence shown here is derived from an EMBL/GenBank/DDBJ whole genome shotgun (WGS) entry which is preliminary data.</text>
</comment>
<keyword evidence="8" id="KW-0186">Copper</keyword>
<dbReference type="Pfam" id="PF00034">
    <property type="entry name" value="Cytochrom_C"/>
    <property type="match status" value="1"/>
</dbReference>
<evidence type="ECO:0000259" key="14">
    <source>
        <dbReference type="PROSITE" id="PS51007"/>
    </source>
</evidence>
<comment type="subcellular location">
    <subcellularLocation>
        <location evidence="1">Membrane</location>
    </subcellularLocation>
</comment>
<dbReference type="InterPro" id="IPR034236">
    <property type="entry name" value="CuRO_CcO_Caa3_II"/>
</dbReference>
<evidence type="ECO:0000256" key="6">
    <source>
        <dbReference type="ARBA" id="ARBA00022982"/>
    </source>
</evidence>
<sequence length="327" mass="34822">MWPGGPVLICAILVLAGCDGPQSVLAPGGEDAFVLANLFWFLLAGAVVLWCAMNGLMFYVTRINPRELSERGAQALILWGGIAFPTVVLAGLLFYALSIMPEQRAEGDGGLRVEVTGEQWWWRVAYWPEGADEPIISANEVRLPAGSRSEITLEADKVIHSFWVPSLGGKSDMIPGRTNRMSLAPTVPGLYRGQCAEYCGESHAKMAFTAEVLTPEDFAAWLDAEAGPAVPPDTALAREGRAAFFAEGCGACHAIRGTPAHGRVGPDLTHLASRATLAAGTLPMTGEALARWITAPESVKPGALMPGYDHLPPERIAAMAAYLEGLE</sequence>
<keyword evidence="7 11" id="KW-0408">Iron</keyword>